<organism evidence="2 3">
    <name type="scientific">Streptomyces oceani</name>
    <dbReference type="NCBI Taxonomy" id="1075402"/>
    <lineage>
        <taxon>Bacteria</taxon>
        <taxon>Bacillati</taxon>
        <taxon>Actinomycetota</taxon>
        <taxon>Actinomycetes</taxon>
        <taxon>Kitasatosporales</taxon>
        <taxon>Streptomycetaceae</taxon>
        <taxon>Streptomyces</taxon>
    </lineage>
</organism>
<evidence type="ECO:0000313" key="3">
    <source>
        <dbReference type="Proteomes" id="UP000176101"/>
    </source>
</evidence>
<dbReference type="STRING" id="1075402.AN216_20340"/>
<keyword evidence="3" id="KW-1185">Reference proteome</keyword>
<dbReference type="PATRIC" id="fig|1075402.3.peg.4692"/>
<accession>A0A1E7JXP2</accession>
<comment type="caution">
    <text evidence="2">The sequence shown here is derived from an EMBL/GenBank/DDBJ whole genome shotgun (WGS) entry which is preliminary data.</text>
</comment>
<gene>
    <name evidence="2" type="ORF">AN216_20340</name>
</gene>
<dbReference type="EMBL" id="LJGU01000140">
    <property type="protein sequence ID" value="OEU96443.1"/>
    <property type="molecule type" value="Genomic_DNA"/>
</dbReference>
<dbReference type="Proteomes" id="UP000176101">
    <property type="component" value="Unassembled WGS sequence"/>
</dbReference>
<protein>
    <submittedName>
        <fullName evidence="2">Uncharacterized protein</fullName>
    </submittedName>
</protein>
<evidence type="ECO:0000313" key="2">
    <source>
        <dbReference type="EMBL" id="OEU96443.1"/>
    </source>
</evidence>
<feature type="region of interest" description="Disordered" evidence="1">
    <location>
        <begin position="293"/>
        <end position="312"/>
    </location>
</feature>
<dbReference type="AlphaFoldDB" id="A0A1E7JXP2"/>
<evidence type="ECO:0000256" key="1">
    <source>
        <dbReference type="SAM" id="MobiDB-lite"/>
    </source>
</evidence>
<proteinExistence type="predicted"/>
<reference evidence="2 3" key="1">
    <citation type="journal article" date="2016" name="Front. Microbiol.">
        <title>Comparative Genomics Analysis of Streptomyces Species Reveals Their Adaptation to the Marine Environment and Their Diversity at the Genomic Level.</title>
        <authorList>
            <person name="Tian X."/>
            <person name="Zhang Z."/>
            <person name="Yang T."/>
            <person name="Chen M."/>
            <person name="Li J."/>
            <person name="Chen F."/>
            <person name="Yang J."/>
            <person name="Li W."/>
            <person name="Zhang B."/>
            <person name="Zhang Z."/>
            <person name="Wu J."/>
            <person name="Zhang C."/>
            <person name="Long L."/>
            <person name="Xiao J."/>
        </authorList>
    </citation>
    <scope>NUCLEOTIDE SEQUENCE [LARGE SCALE GENOMIC DNA]</scope>
    <source>
        <strain evidence="2 3">SCSIO 02100</strain>
    </source>
</reference>
<sequence>MTRSRTRRCAAPRAVCREVPGTVAVLTRRRDFALMRRYRSFTFRDHGAYLRHTERLLRSLARQGLSTTVGGFDPGEYAQYCARAGVDPDSADSRARYAARLAAIGRTVPYAGERIEALLPRLPEGERAVTAEAGERTGGRRSPTDGTCQAGPRLGDTFGADRFVKAAELLNRLLDALGQGSHSLVCSVRTPVAPLAAVLRAECVGERGADTHLGDRRPGLVWMDDDEALRFCAVLTVGGTADCAGGLVARSQSGTSKDQSAPTETVRGWSVRRDGLRALSEAEVFAAYCTDAETGEPVPPEPGVRYQPGIEL</sequence>
<feature type="compositionally biased region" description="Basic and acidic residues" evidence="1">
    <location>
        <begin position="126"/>
        <end position="138"/>
    </location>
</feature>
<dbReference type="OrthoDB" id="3428054at2"/>
<name>A0A1E7JXP2_9ACTN</name>
<feature type="region of interest" description="Disordered" evidence="1">
    <location>
        <begin position="126"/>
        <end position="152"/>
    </location>
</feature>